<accession>V5BDW0</accession>
<comment type="caution">
    <text evidence="2">The sequence shown here is derived from an EMBL/GenBank/DDBJ whole genome shotgun (WGS) entry which is preliminary data.</text>
</comment>
<reference evidence="2 3" key="1">
    <citation type="journal article" date="2014" name="Genome Announc.">
        <title>Trypanosoma cruzi Clone Dm28c Draft Genome Sequence.</title>
        <authorList>
            <person name="Grisard E.C."/>
            <person name="Teixeira S.M."/>
            <person name="de Almeida L.G."/>
            <person name="Stoco P.H."/>
            <person name="Gerber A.L."/>
            <person name="Talavera-Lopez C."/>
            <person name="Lima O.C."/>
            <person name="Andersson B."/>
            <person name="de Vasconcelos A.T."/>
        </authorList>
    </citation>
    <scope>NUCLEOTIDE SEQUENCE [LARGE SCALE GENOMIC DNA]</scope>
    <source>
        <strain evidence="2 3">Dm28c</strain>
    </source>
</reference>
<protein>
    <submittedName>
        <fullName evidence="2">Uncharacterized protein</fullName>
    </submittedName>
</protein>
<feature type="transmembrane region" description="Helical" evidence="1">
    <location>
        <begin position="6"/>
        <end position="25"/>
    </location>
</feature>
<gene>
    <name evidence="2" type="ORF">TCDM_05530</name>
</gene>
<evidence type="ECO:0000256" key="1">
    <source>
        <dbReference type="SAM" id="Phobius"/>
    </source>
</evidence>
<keyword evidence="1" id="KW-0472">Membrane</keyword>
<sequence>MVVVVVAAEWTLLLSVSSFFFSFWFNSFRSLQKGVLRNNPSNKSKADHLEEKEKIFFFLPGPPRLRRCHFLASAGITWRNGAVTVCFGDFFLGASQLFFCCWCCRRAVALPKHFTYAKRGNCWKTKGSEVQFFPRMRMNDRACPFIEDFFFCYE</sequence>
<proteinExistence type="predicted"/>
<keyword evidence="1" id="KW-1133">Transmembrane helix</keyword>
<evidence type="ECO:0000313" key="3">
    <source>
        <dbReference type="Proteomes" id="UP000017861"/>
    </source>
</evidence>
<evidence type="ECO:0000313" key="2">
    <source>
        <dbReference type="EMBL" id="ESS65934.1"/>
    </source>
</evidence>
<dbReference type="EMBL" id="AYLP01000054">
    <property type="protein sequence ID" value="ESS65934.1"/>
    <property type="molecule type" value="Genomic_DNA"/>
</dbReference>
<name>V5BDW0_TRYCR</name>
<dbReference type="AlphaFoldDB" id="V5BDW0"/>
<dbReference type="VEuPathDB" id="TriTrypDB:TCDM_05530"/>
<dbReference type="Proteomes" id="UP000017861">
    <property type="component" value="Unassembled WGS sequence"/>
</dbReference>
<organism evidence="2 3">
    <name type="scientific">Trypanosoma cruzi Dm28c</name>
    <dbReference type="NCBI Taxonomy" id="1416333"/>
    <lineage>
        <taxon>Eukaryota</taxon>
        <taxon>Discoba</taxon>
        <taxon>Euglenozoa</taxon>
        <taxon>Kinetoplastea</taxon>
        <taxon>Metakinetoplastina</taxon>
        <taxon>Trypanosomatida</taxon>
        <taxon>Trypanosomatidae</taxon>
        <taxon>Trypanosoma</taxon>
        <taxon>Schizotrypanum</taxon>
    </lineage>
</organism>
<keyword evidence="1" id="KW-0812">Transmembrane</keyword>